<dbReference type="AlphaFoldDB" id="A0A4R2LXQ0"/>
<dbReference type="RefSeq" id="WP_132090460.1">
    <property type="nucleotide sequence ID" value="NZ_JANKAQ010000004.1"/>
</dbReference>
<evidence type="ECO:0000313" key="2">
    <source>
        <dbReference type="EMBL" id="TCO85103.1"/>
    </source>
</evidence>
<name>A0A4R2LXQ0_9FIRM</name>
<dbReference type="OrthoDB" id="1848553at2"/>
<proteinExistence type="predicted"/>
<evidence type="ECO:0000259" key="1">
    <source>
        <dbReference type="Pfam" id="PF12728"/>
    </source>
</evidence>
<comment type="caution">
    <text evidence="2">The sequence shown here is derived from an EMBL/GenBank/DDBJ whole genome shotgun (WGS) entry which is preliminary data.</text>
</comment>
<dbReference type="Pfam" id="PF12728">
    <property type="entry name" value="HTH_17"/>
    <property type="match status" value="1"/>
</dbReference>
<gene>
    <name evidence="2" type="ORF">EV212_104158</name>
</gene>
<evidence type="ECO:0000313" key="3">
    <source>
        <dbReference type="Proteomes" id="UP000295711"/>
    </source>
</evidence>
<sequence length="144" mass="16835">MKKKSMSVREMRRLLGLGKTESYWLVKKNYFDTVIIGGKMRVMIESFENWYANQLHYKKIIGEAPGKNWTSITMSIQETARLLGIAEGTLYDLMKKKPFKTVKVGMYTRIYIDSFEDWYNSQSHYKKVIKNEEVAACLKIASLN</sequence>
<accession>A0A4R2LXQ0</accession>
<dbReference type="EMBL" id="SLXA01000004">
    <property type="protein sequence ID" value="TCO85103.1"/>
    <property type="molecule type" value="Genomic_DNA"/>
</dbReference>
<dbReference type="Proteomes" id="UP000295711">
    <property type="component" value="Unassembled WGS sequence"/>
</dbReference>
<feature type="domain" description="Helix-turn-helix" evidence="1">
    <location>
        <begin position="74"/>
        <end position="122"/>
    </location>
</feature>
<reference evidence="2 3" key="1">
    <citation type="submission" date="2019-03" db="EMBL/GenBank/DDBJ databases">
        <title>Genomic Encyclopedia of Type Strains, Phase IV (KMG-IV): sequencing the most valuable type-strain genomes for metagenomic binning, comparative biology and taxonomic classification.</title>
        <authorList>
            <person name="Goeker M."/>
        </authorList>
    </citation>
    <scope>NUCLEOTIDE SEQUENCE [LARGE SCALE GENOMIC DNA]</scope>
    <source>
        <strain evidence="2 3">DSM 28559</strain>
    </source>
</reference>
<dbReference type="InterPro" id="IPR041657">
    <property type="entry name" value="HTH_17"/>
</dbReference>
<keyword evidence="3" id="KW-1185">Reference proteome</keyword>
<protein>
    <submittedName>
        <fullName evidence="2">Excisionase family DNA binding protein</fullName>
    </submittedName>
</protein>
<organism evidence="2 3">
    <name type="scientific">Frisingicoccus caecimuris</name>
    <dbReference type="NCBI Taxonomy" id="1796636"/>
    <lineage>
        <taxon>Bacteria</taxon>
        <taxon>Bacillati</taxon>
        <taxon>Bacillota</taxon>
        <taxon>Clostridia</taxon>
        <taxon>Lachnospirales</taxon>
        <taxon>Lachnospiraceae</taxon>
        <taxon>Frisingicoccus</taxon>
    </lineage>
</organism>